<keyword evidence="4" id="KW-1185">Reference proteome</keyword>
<keyword evidence="2" id="KW-1133">Transmembrane helix</keyword>
<dbReference type="EMBL" id="BMGB01000002">
    <property type="protein sequence ID" value="GGB14836.1"/>
    <property type="molecule type" value="Genomic_DNA"/>
</dbReference>
<keyword evidence="2" id="KW-0472">Membrane</keyword>
<accession>A0A916SUP7</accession>
<keyword evidence="2" id="KW-0812">Transmembrane</keyword>
<proteinExistence type="predicted"/>
<feature type="region of interest" description="Disordered" evidence="1">
    <location>
        <begin position="55"/>
        <end position="76"/>
    </location>
</feature>
<evidence type="ECO:0000256" key="1">
    <source>
        <dbReference type="SAM" id="MobiDB-lite"/>
    </source>
</evidence>
<reference evidence="3" key="2">
    <citation type="submission" date="2020-09" db="EMBL/GenBank/DDBJ databases">
        <authorList>
            <person name="Sun Q."/>
            <person name="Zhou Y."/>
        </authorList>
    </citation>
    <scope>NUCLEOTIDE SEQUENCE</scope>
    <source>
        <strain evidence="3">CGMCC 1.12813</strain>
    </source>
</reference>
<evidence type="ECO:0000313" key="3">
    <source>
        <dbReference type="EMBL" id="GGB14836.1"/>
    </source>
</evidence>
<dbReference type="AlphaFoldDB" id="A0A916SUP7"/>
<organism evidence="3 4">
    <name type="scientific">Conyzicola nivalis</name>
    <dbReference type="NCBI Taxonomy" id="1477021"/>
    <lineage>
        <taxon>Bacteria</taxon>
        <taxon>Bacillati</taxon>
        <taxon>Actinomycetota</taxon>
        <taxon>Actinomycetes</taxon>
        <taxon>Micrococcales</taxon>
        <taxon>Microbacteriaceae</taxon>
        <taxon>Conyzicola</taxon>
    </lineage>
</organism>
<dbReference type="RefSeq" id="WP_188511726.1">
    <property type="nucleotide sequence ID" value="NZ_BMGB01000002.1"/>
</dbReference>
<protein>
    <submittedName>
        <fullName evidence="3">Uncharacterized protein</fullName>
    </submittedName>
</protein>
<sequence length="254" mass="26558">MTELDDLRRVAFGRTSTAAEEAAAVEARAALANHEAHSLQVRAEREAADFTRARTNEHEVHGGATADGAPESDPPGRVTVDVVEVYDEPGYLQRLGATWRVWAVPAFAAFVVGIALTVASGLLVLNAATGDETSPPEPGVVTSFAIGSGDLEAAETLLRSPQKPEDVVAQLDSSMDTGSMHLVGKTDDQLVYAGRSVSDDICLMAVETNGDGATVCLPPGAFATQGLVIRSVGVGETVSLSWDGVDFAELRTPQ</sequence>
<feature type="transmembrane region" description="Helical" evidence="2">
    <location>
        <begin position="101"/>
        <end position="125"/>
    </location>
</feature>
<gene>
    <name evidence="3" type="ORF">GCM10010979_31790</name>
</gene>
<dbReference type="Proteomes" id="UP000606922">
    <property type="component" value="Unassembled WGS sequence"/>
</dbReference>
<evidence type="ECO:0000313" key="4">
    <source>
        <dbReference type="Proteomes" id="UP000606922"/>
    </source>
</evidence>
<comment type="caution">
    <text evidence="3">The sequence shown here is derived from an EMBL/GenBank/DDBJ whole genome shotgun (WGS) entry which is preliminary data.</text>
</comment>
<name>A0A916SUP7_9MICO</name>
<reference evidence="3" key="1">
    <citation type="journal article" date="2014" name="Int. J. Syst. Evol. Microbiol.">
        <title>Complete genome sequence of Corynebacterium casei LMG S-19264T (=DSM 44701T), isolated from a smear-ripened cheese.</title>
        <authorList>
            <consortium name="US DOE Joint Genome Institute (JGI-PGF)"/>
            <person name="Walter F."/>
            <person name="Albersmeier A."/>
            <person name="Kalinowski J."/>
            <person name="Ruckert C."/>
        </authorList>
    </citation>
    <scope>NUCLEOTIDE SEQUENCE</scope>
    <source>
        <strain evidence="3">CGMCC 1.12813</strain>
    </source>
</reference>
<evidence type="ECO:0000256" key="2">
    <source>
        <dbReference type="SAM" id="Phobius"/>
    </source>
</evidence>